<dbReference type="Proteomes" id="UP001500908">
    <property type="component" value="Unassembled WGS sequence"/>
</dbReference>
<comment type="caution">
    <text evidence="1">The sequence shown here is derived from an EMBL/GenBank/DDBJ whole genome shotgun (WGS) entry which is preliminary data.</text>
</comment>
<dbReference type="EMBL" id="BAABDD010000024">
    <property type="protein sequence ID" value="GAA3757218.1"/>
    <property type="molecule type" value="Genomic_DNA"/>
</dbReference>
<proteinExistence type="predicted"/>
<reference evidence="2" key="1">
    <citation type="journal article" date="2019" name="Int. J. Syst. Evol. Microbiol.">
        <title>The Global Catalogue of Microorganisms (GCM) 10K type strain sequencing project: providing services to taxonomists for standard genome sequencing and annotation.</title>
        <authorList>
            <consortium name="The Broad Institute Genomics Platform"/>
            <consortium name="The Broad Institute Genome Sequencing Center for Infectious Disease"/>
            <person name="Wu L."/>
            <person name="Ma J."/>
        </authorList>
    </citation>
    <scope>NUCLEOTIDE SEQUENCE [LARGE SCALE GENOMIC DNA]</scope>
    <source>
        <strain evidence="2">JCM 17137</strain>
    </source>
</reference>
<evidence type="ECO:0000313" key="2">
    <source>
        <dbReference type="Proteomes" id="UP001500908"/>
    </source>
</evidence>
<accession>A0ABP7G9C4</accession>
<keyword evidence="2" id="KW-1185">Reference proteome</keyword>
<dbReference type="RefSeq" id="WP_344974525.1">
    <property type="nucleotide sequence ID" value="NZ_BAABDD010000024.1"/>
</dbReference>
<gene>
    <name evidence="1" type="ORF">GCM10022402_39430</name>
</gene>
<sequence>MEAWLNCDKTIIIDKALRRYRLAWHDILAHAVLQTPARPCKRARLMRGPWRYSRYDIRVFLITTEGVREVSIELDFENATFKSQERNNFRFEAVSSVHLSETDEFSYTLNLTLMNGPVKEIAVTKPEPQDHNSDETPSELSEINLDAAGFAHTRHILEGIAAEGKTWIDRYRTAGASDERSPTAARG</sequence>
<organism evidence="1 2">
    <name type="scientific">Salinactinospora qingdaonensis</name>
    <dbReference type="NCBI Taxonomy" id="702744"/>
    <lineage>
        <taxon>Bacteria</taxon>
        <taxon>Bacillati</taxon>
        <taxon>Actinomycetota</taxon>
        <taxon>Actinomycetes</taxon>
        <taxon>Streptosporangiales</taxon>
        <taxon>Nocardiopsidaceae</taxon>
        <taxon>Salinactinospora</taxon>
    </lineage>
</organism>
<name>A0ABP7G9C4_9ACTN</name>
<evidence type="ECO:0000313" key="1">
    <source>
        <dbReference type="EMBL" id="GAA3757218.1"/>
    </source>
</evidence>
<protein>
    <submittedName>
        <fullName evidence="1">Uncharacterized protein</fullName>
    </submittedName>
</protein>